<keyword evidence="3" id="KW-1185">Reference proteome</keyword>
<gene>
    <name evidence="2" type="ORF">HUG15_00275</name>
</gene>
<evidence type="ECO:0000313" key="2">
    <source>
        <dbReference type="EMBL" id="QQK74204.1"/>
    </source>
</evidence>
<dbReference type="Pfam" id="PF13443">
    <property type="entry name" value="HTH_26"/>
    <property type="match status" value="1"/>
</dbReference>
<evidence type="ECO:0000259" key="1">
    <source>
        <dbReference type="Pfam" id="PF13443"/>
    </source>
</evidence>
<evidence type="ECO:0000313" key="3">
    <source>
        <dbReference type="Proteomes" id="UP000595823"/>
    </source>
</evidence>
<dbReference type="SUPFAM" id="SSF47413">
    <property type="entry name" value="lambda repressor-like DNA-binding domains"/>
    <property type="match status" value="1"/>
</dbReference>
<protein>
    <submittedName>
        <fullName evidence="2">Helix-turn-helix transcriptional regulator</fullName>
    </submittedName>
</protein>
<dbReference type="RefSeq" id="WP_200126198.1">
    <property type="nucleotide sequence ID" value="NZ_CP054705.1"/>
</dbReference>
<dbReference type="PANTHER" id="PTHR37301:SF1">
    <property type="entry name" value="DNA-BINDING PROTEIN"/>
    <property type="match status" value="1"/>
</dbReference>
<dbReference type="Proteomes" id="UP000595823">
    <property type="component" value="Chromosome"/>
</dbReference>
<dbReference type="InterPro" id="IPR001387">
    <property type="entry name" value="Cro/C1-type_HTH"/>
</dbReference>
<dbReference type="AlphaFoldDB" id="A0A7T7C9U3"/>
<accession>A0A7T7C9U3</accession>
<proteinExistence type="predicted"/>
<organism evidence="2 3">
    <name type="scientific">Salicibibacter cibarius</name>
    <dbReference type="NCBI Taxonomy" id="2743000"/>
    <lineage>
        <taxon>Bacteria</taxon>
        <taxon>Bacillati</taxon>
        <taxon>Bacillota</taxon>
        <taxon>Bacilli</taxon>
        <taxon>Bacillales</taxon>
        <taxon>Bacillaceae</taxon>
        <taxon>Salicibibacter</taxon>
    </lineage>
</organism>
<feature type="domain" description="HTH cro/C1-type" evidence="1">
    <location>
        <begin position="5"/>
        <end position="67"/>
    </location>
</feature>
<name>A0A7T7C9U3_9BACI</name>
<dbReference type="InterPro" id="IPR010982">
    <property type="entry name" value="Lambda_DNA-bd_dom_sf"/>
</dbReference>
<sequence>MIVCKLGDIMAERQLSNREVVEKTGNKVSRNTVKSLQMNASRRIDFETLYNLCVGLGVQPGDLLQIEEGEQQ</sequence>
<reference evidence="2 3" key="1">
    <citation type="submission" date="2020-06" db="EMBL/GenBank/DDBJ databases">
        <title>Genomic analysis of Salicibibacter sp. NKC5-3.</title>
        <authorList>
            <person name="Oh Y.J."/>
        </authorList>
    </citation>
    <scope>NUCLEOTIDE SEQUENCE [LARGE SCALE GENOMIC DNA]</scope>
    <source>
        <strain evidence="2 3">NKC5-3</strain>
    </source>
</reference>
<dbReference type="EMBL" id="CP054705">
    <property type="protein sequence ID" value="QQK74204.1"/>
    <property type="molecule type" value="Genomic_DNA"/>
</dbReference>
<dbReference type="GO" id="GO:0003677">
    <property type="term" value="F:DNA binding"/>
    <property type="evidence" value="ECO:0007669"/>
    <property type="project" value="InterPro"/>
</dbReference>
<dbReference type="KEGG" id="scia:HUG15_00275"/>
<dbReference type="Gene3D" id="1.10.260.40">
    <property type="entry name" value="lambda repressor-like DNA-binding domains"/>
    <property type="match status" value="1"/>
</dbReference>
<dbReference type="PANTHER" id="PTHR37301">
    <property type="entry name" value="DNA-BINDING PROTEIN-RELATED"/>
    <property type="match status" value="1"/>
</dbReference>